<keyword evidence="1" id="KW-1133">Transmembrane helix</keyword>
<dbReference type="InterPro" id="IPR036097">
    <property type="entry name" value="HisK_dim/P_sf"/>
</dbReference>
<dbReference type="SUPFAM" id="SSF48452">
    <property type="entry name" value="TPR-like"/>
    <property type="match status" value="1"/>
</dbReference>
<dbReference type="Gene3D" id="3.30.565.10">
    <property type="entry name" value="Histidine kinase-like ATPase, C-terminal domain"/>
    <property type="match status" value="1"/>
</dbReference>
<dbReference type="InterPro" id="IPR011990">
    <property type="entry name" value="TPR-like_helical_dom_sf"/>
</dbReference>
<proteinExistence type="predicted"/>
<name>A0ABT3ITH4_9BACT</name>
<dbReference type="InterPro" id="IPR052023">
    <property type="entry name" value="Histidine_kinase_KdpD"/>
</dbReference>
<dbReference type="Gene3D" id="1.25.40.10">
    <property type="entry name" value="Tetratricopeptide repeat domain"/>
    <property type="match status" value="1"/>
</dbReference>
<dbReference type="PANTHER" id="PTHR45569:SF1">
    <property type="entry name" value="SENSOR PROTEIN KDPD"/>
    <property type="match status" value="1"/>
</dbReference>
<dbReference type="EMBL" id="JAPDNS010000002">
    <property type="protein sequence ID" value="MCW3486999.1"/>
    <property type="molecule type" value="Genomic_DNA"/>
</dbReference>
<keyword evidence="1" id="KW-0472">Membrane</keyword>
<evidence type="ECO:0000313" key="3">
    <source>
        <dbReference type="Proteomes" id="UP001207742"/>
    </source>
</evidence>
<protein>
    <recommendedName>
        <fullName evidence="4">Signal transduction histidine kinase dimerisation/phosphoacceptor domain-containing protein</fullName>
    </recommendedName>
</protein>
<dbReference type="SUPFAM" id="SSF55874">
    <property type="entry name" value="ATPase domain of HSP90 chaperone/DNA topoisomerase II/histidine kinase"/>
    <property type="match status" value="1"/>
</dbReference>
<sequence>MWQKINAYSCLRYIHIVAWCCVLCLAIPARAQRTQLAVLQAELVQPRDSIAYCNTLGKLAALYQMINLDTSFMYAIQEKELAGRLRYRRGVADAYDVICFNYAVKTDFDIAILYAHQALQLHLAQGDSARVCKSLSNIYLCYKNTGRQAEADNYFFEALHMASRLPPDRDSTYSILLTNYVWRYYQDDSRRDSVQWAIREGLRISRKYPRSRIPFYLHAFDAENLVRQGHGRAAEERIYRLADQALAVGLPYVAKDMYNRLDDYPRLGYYPDSARYRERSYELARATGCIELNLPALAAIYDFYDQRKDAAKLDYYSSEIMRLAAQQRYHQQAGNVNYIDYFLKERARHTLSMQNRLQQQELMEKMATQRRNKLMVAGLFTITLLLIALLFSRYWHYRLSRQQELALSRRYADISLQNTALRANDEFKNKLLSIIANDFKAPLLYIIEVAARLNKKGVDRATMAGLLREIADASGRTLVVFDNILKWIRLQLAGFVYTPVPCKLRRLVDTALTTVQNTVTEKELVVLNHLGMATKVMADEEMLKLVNIQLLQIATHYAVRGSLLLIVPWEQEDAHSSVGIIVDTGKQLKVILKELSDWQQNTYALGYAISRDFMDKMEGAISTGESEERYLTLRYVLKQ</sequence>
<evidence type="ECO:0000313" key="2">
    <source>
        <dbReference type="EMBL" id="MCW3486999.1"/>
    </source>
</evidence>
<evidence type="ECO:0008006" key="4">
    <source>
        <dbReference type="Google" id="ProtNLM"/>
    </source>
</evidence>
<dbReference type="RefSeq" id="WP_264733815.1">
    <property type="nucleotide sequence ID" value="NZ_JAPDNR010000001.1"/>
</dbReference>
<comment type="caution">
    <text evidence="2">The sequence shown here is derived from an EMBL/GenBank/DDBJ whole genome shotgun (WGS) entry which is preliminary data.</text>
</comment>
<dbReference type="SUPFAM" id="SSF47384">
    <property type="entry name" value="Homodimeric domain of signal transducing histidine kinase"/>
    <property type="match status" value="1"/>
</dbReference>
<keyword evidence="1" id="KW-0812">Transmembrane</keyword>
<accession>A0ABT3ITH4</accession>
<gene>
    <name evidence="2" type="ORF">OL497_24085</name>
</gene>
<dbReference type="InterPro" id="IPR036890">
    <property type="entry name" value="HATPase_C_sf"/>
</dbReference>
<organism evidence="2 3">
    <name type="scientific">Chitinophaga nivalis</name>
    <dbReference type="NCBI Taxonomy" id="2991709"/>
    <lineage>
        <taxon>Bacteria</taxon>
        <taxon>Pseudomonadati</taxon>
        <taxon>Bacteroidota</taxon>
        <taxon>Chitinophagia</taxon>
        <taxon>Chitinophagales</taxon>
        <taxon>Chitinophagaceae</taxon>
        <taxon>Chitinophaga</taxon>
    </lineage>
</organism>
<keyword evidence="3" id="KW-1185">Reference proteome</keyword>
<feature type="transmembrane region" description="Helical" evidence="1">
    <location>
        <begin position="374"/>
        <end position="395"/>
    </location>
</feature>
<dbReference type="PANTHER" id="PTHR45569">
    <property type="entry name" value="SENSOR PROTEIN KDPD"/>
    <property type="match status" value="1"/>
</dbReference>
<evidence type="ECO:0000256" key="1">
    <source>
        <dbReference type="SAM" id="Phobius"/>
    </source>
</evidence>
<reference evidence="2 3" key="1">
    <citation type="submission" date="2022-10" db="EMBL/GenBank/DDBJ databases">
        <title>Chitinophaga nivalis PC15 sp. nov., isolated from Pyeongchang county, South Korea.</title>
        <authorList>
            <person name="Trinh H.N."/>
        </authorList>
    </citation>
    <scope>NUCLEOTIDE SEQUENCE [LARGE SCALE GENOMIC DNA]</scope>
    <source>
        <strain evidence="2 3">PC14</strain>
    </source>
</reference>
<dbReference type="Proteomes" id="UP001207742">
    <property type="component" value="Unassembled WGS sequence"/>
</dbReference>